<keyword evidence="3" id="KW-0378">Hydrolase</keyword>
<evidence type="ECO:0000313" key="5">
    <source>
        <dbReference type="EMBL" id="KIM25361.1"/>
    </source>
</evidence>
<keyword evidence="6" id="KW-1185">Reference proteome</keyword>
<feature type="domain" description="Peptidase C14 caspase" evidence="4">
    <location>
        <begin position="13"/>
        <end position="271"/>
    </location>
</feature>
<name>A0A0C3B1D9_SERVB</name>
<dbReference type="HOGENOM" id="CLU_011935_1_0_1"/>
<sequence length="652" mass="71523">ISLTPGVSKPSLFALLIGIDEYKHDTLNNLGASVADAKAVKTYLETSLGVPAFQIQTLYNSEATRDAIVDNIRAFQTNPYIRNGDPILIFYSGHGGTVDAPEGWEAGGPEIQIILSYDALCEGKGREIYGIPDRTMGALLDQLANQKGDNITVIFDCCHSGSLTRSKRSHLVRGVNLVVDIPADLDKDIWGGTRGTAIEPKFLKSGLSSHVLLAACGAQETAKENLSGTGGVFTTALLNTLVSVGADKLTYTELIQRLPALIEQTPQCEGHNQDRILFDSKVPSQRRQLHVLRENKGQYILKAGAAHGITKGATFNVYKDRECASNDSPLGVLTALDSPDPFTTVLSGPQLCIGKQAFALQKGAGTEEDLIIHIAMDPRLEGVFRALVEEIKANTSGQRQIRAVDDDEIGIAHLDIAFEDDKIIFNILNPLVTEHGLKRMPYQINPTVDEVRPVLRAAAHFYWHLHRAGKDRILHENVTVEFTRLIEDLENYDDSFRPVKVPHGPNLIQEGVIDLVVKKEDMYGIKLVNTSGRSLYASVFYFDNSNLSITSYFQPPTARGKVDPLLPRRESLAIGYGAGGGRPFKFFLPNNQDVDVGFIKIFLSSRRVDLSSIPQVSPFDRHRGGPDGVQSKPPGLWSTILITSIQRRRASP</sequence>
<dbReference type="SUPFAM" id="SSF52129">
    <property type="entry name" value="Caspase-like"/>
    <property type="match status" value="1"/>
</dbReference>
<keyword evidence="3" id="KW-0788">Thiol protease</keyword>
<dbReference type="GO" id="GO:0006508">
    <property type="term" value="P:proteolysis"/>
    <property type="evidence" value="ECO:0007669"/>
    <property type="project" value="InterPro"/>
</dbReference>
<dbReference type="PANTHER" id="PTHR48104:SF30">
    <property type="entry name" value="METACASPASE-1"/>
    <property type="match status" value="1"/>
</dbReference>
<evidence type="ECO:0000256" key="1">
    <source>
        <dbReference type="ARBA" id="ARBA00009005"/>
    </source>
</evidence>
<dbReference type="EMBL" id="KN824315">
    <property type="protein sequence ID" value="KIM25361.1"/>
    <property type="molecule type" value="Genomic_DNA"/>
</dbReference>
<organism evidence="5 6">
    <name type="scientific">Serendipita vermifera MAFF 305830</name>
    <dbReference type="NCBI Taxonomy" id="933852"/>
    <lineage>
        <taxon>Eukaryota</taxon>
        <taxon>Fungi</taxon>
        <taxon>Dikarya</taxon>
        <taxon>Basidiomycota</taxon>
        <taxon>Agaricomycotina</taxon>
        <taxon>Agaricomycetes</taxon>
        <taxon>Sebacinales</taxon>
        <taxon>Serendipitaceae</taxon>
        <taxon>Serendipita</taxon>
    </lineage>
</organism>
<dbReference type="GO" id="GO:0006915">
    <property type="term" value="P:apoptotic process"/>
    <property type="evidence" value="ECO:0007669"/>
    <property type="project" value="UniProtKB-KW"/>
</dbReference>
<proteinExistence type="inferred from homology"/>
<keyword evidence="3" id="KW-0645">Protease</keyword>
<accession>A0A0C3B1D9</accession>
<dbReference type="InterPro" id="IPR011600">
    <property type="entry name" value="Pept_C14_caspase"/>
</dbReference>
<keyword evidence="2" id="KW-0053">Apoptosis</keyword>
<dbReference type="GO" id="GO:0004197">
    <property type="term" value="F:cysteine-type endopeptidase activity"/>
    <property type="evidence" value="ECO:0007669"/>
    <property type="project" value="InterPro"/>
</dbReference>
<dbReference type="PANTHER" id="PTHR48104">
    <property type="entry name" value="METACASPASE-4"/>
    <property type="match status" value="1"/>
</dbReference>
<dbReference type="InterPro" id="IPR050452">
    <property type="entry name" value="Metacaspase"/>
</dbReference>
<dbReference type="OrthoDB" id="3223806at2759"/>
<reference evidence="5 6" key="1">
    <citation type="submission" date="2014-04" db="EMBL/GenBank/DDBJ databases">
        <authorList>
            <consortium name="DOE Joint Genome Institute"/>
            <person name="Kuo A."/>
            <person name="Zuccaro A."/>
            <person name="Kohler A."/>
            <person name="Nagy L.G."/>
            <person name="Floudas D."/>
            <person name="Copeland A."/>
            <person name="Barry K.W."/>
            <person name="Cichocki N."/>
            <person name="Veneault-Fourrey C."/>
            <person name="LaButti K."/>
            <person name="Lindquist E.A."/>
            <person name="Lipzen A."/>
            <person name="Lundell T."/>
            <person name="Morin E."/>
            <person name="Murat C."/>
            <person name="Sun H."/>
            <person name="Tunlid A."/>
            <person name="Henrissat B."/>
            <person name="Grigoriev I.V."/>
            <person name="Hibbett D.S."/>
            <person name="Martin F."/>
            <person name="Nordberg H.P."/>
            <person name="Cantor M.N."/>
            <person name="Hua S.X."/>
        </authorList>
    </citation>
    <scope>NUCLEOTIDE SEQUENCE [LARGE SCALE GENOMIC DNA]</scope>
    <source>
        <strain evidence="5 6">MAFF 305830</strain>
    </source>
</reference>
<evidence type="ECO:0000256" key="2">
    <source>
        <dbReference type="ARBA" id="ARBA00022703"/>
    </source>
</evidence>
<reference evidence="6" key="2">
    <citation type="submission" date="2015-01" db="EMBL/GenBank/DDBJ databases">
        <title>Evolutionary Origins and Diversification of the Mycorrhizal Mutualists.</title>
        <authorList>
            <consortium name="DOE Joint Genome Institute"/>
            <consortium name="Mycorrhizal Genomics Consortium"/>
            <person name="Kohler A."/>
            <person name="Kuo A."/>
            <person name="Nagy L.G."/>
            <person name="Floudas D."/>
            <person name="Copeland A."/>
            <person name="Barry K.W."/>
            <person name="Cichocki N."/>
            <person name="Veneault-Fourrey C."/>
            <person name="LaButti K."/>
            <person name="Lindquist E.A."/>
            <person name="Lipzen A."/>
            <person name="Lundell T."/>
            <person name="Morin E."/>
            <person name="Murat C."/>
            <person name="Riley R."/>
            <person name="Ohm R."/>
            <person name="Sun H."/>
            <person name="Tunlid A."/>
            <person name="Henrissat B."/>
            <person name="Grigoriev I.V."/>
            <person name="Hibbett D.S."/>
            <person name="Martin F."/>
        </authorList>
    </citation>
    <scope>NUCLEOTIDE SEQUENCE [LARGE SCALE GENOMIC DNA]</scope>
    <source>
        <strain evidence="6">MAFF 305830</strain>
    </source>
</reference>
<evidence type="ECO:0000313" key="6">
    <source>
        <dbReference type="Proteomes" id="UP000054097"/>
    </source>
</evidence>
<feature type="non-terminal residue" evidence="5">
    <location>
        <position position="1"/>
    </location>
</feature>
<gene>
    <name evidence="5" type="ORF">M408DRAFT_315703</name>
</gene>
<dbReference type="InterPro" id="IPR029030">
    <property type="entry name" value="Caspase-like_dom_sf"/>
</dbReference>
<dbReference type="Pfam" id="PF00656">
    <property type="entry name" value="Peptidase_C14"/>
    <property type="match status" value="1"/>
</dbReference>
<dbReference type="Gene3D" id="3.40.50.1460">
    <property type="match status" value="1"/>
</dbReference>
<dbReference type="AlphaFoldDB" id="A0A0C3B1D9"/>
<dbReference type="GO" id="GO:0005737">
    <property type="term" value="C:cytoplasm"/>
    <property type="evidence" value="ECO:0007669"/>
    <property type="project" value="TreeGrafter"/>
</dbReference>
<evidence type="ECO:0000256" key="3">
    <source>
        <dbReference type="ARBA" id="ARBA00022807"/>
    </source>
</evidence>
<comment type="similarity">
    <text evidence="1">Belongs to the peptidase C14B family.</text>
</comment>
<protein>
    <recommendedName>
        <fullName evidence="4">Peptidase C14 caspase domain-containing protein</fullName>
    </recommendedName>
</protein>
<evidence type="ECO:0000259" key="4">
    <source>
        <dbReference type="Pfam" id="PF00656"/>
    </source>
</evidence>
<dbReference type="Proteomes" id="UP000054097">
    <property type="component" value="Unassembled WGS sequence"/>
</dbReference>